<dbReference type="EMBL" id="BAAAFH010000022">
    <property type="protein sequence ID" value="GAA0876418.1"/>
    <property type="molecule type" value="Genomic_DNA"/>
</dbReference>
<dbReference type="Gene3D" id="2.40.128.110">
    <property type="entry name" value="Lipid/polyisoprenoid-binding, YceI-like"/>
    <property type="match status" value="1"/>
</dbReference>
<proteinExistence type="predicted"/>
<reference evidence="4" key="1">
    <citation type="journal article" date="2019" name="Int. J. Syst. Evol. Microbiol.">
        <title>The Global Catalogue of Microorganisms (GCM) 10K type strain sequencing project: providing services to taxonomists for standard genome sequencing and annotation.</title>
        <authorList>
            <consortium name="The Broad Institute Genomics Platform"/>
            <consortium name="The Broad Institute Genome Sequencing Center for Infectious Disease"/>
            <person name="Wu L."/>
            <person name="Ma J."/>
        </authorList>
    </citation>
    <scope>NUCLEOTIDE SEQUENCE [LARGE SCALE GENOMIC DNA]</scope>
    <source>
        <strain evidence="4">JCM 16083</strain>
    </source>
</reference>
<comment type="caution">
    <text evidence="3">The sequence shown here is derived from an EMBL/GenBank/DDBJ whole genome shotgun (WGS) entry which is preliminary data.</text>
</comment>
<feature type="transmembrane region" description="Helical" evidence="1">
    <location>
        <begin position="270"/>
        <end position="292"/>
    </location>
</feature>
<keyword evidence="1" id="KW-0812">Transmembrane</keyword>
<dbReference type="SMART" id="SM00867">
    <property type="entry name" value="YceI"/>
    <property type="match status" value="1"/>
</dbReference>
<evidence type="ECO:0000313" key="3">
    <source>
        <dbReference type="EMBL" id="GAA0876418.1"/>
    </source>
</evidence>
<protein>
    <recommendedName>
        <fullName evidence="2">Lipid/polyisoprenoid-binding YceI-like domain-containing protein</fullName>
    </recommendedName>
</protein>
<feature type="transmembrane region" description="Helical" evidence="1">
    <location>
        <begin position="298"/>
        <end position="319"/>
    </location>
</feature>
<dbReference type="PANTHER" id="PTHR34406">
    <property type="entry name" value="PROTEIN YCEI"/>
    <property type="match status" value="1"/>
</dbReference>
<gene>
    <name evidence="3" type="ORF">GCM10009118_28280</name>
</gene>
<feature type="domain" description="Lipid/polyisoprenoid-binding YceI-like" evidence="2">
    <location>
        <begin position="385"/>
        <end position="544"/>
    </location>
</feature>
<sequence>MEDIFVGIILLILGVVAIIGKLAHKPRYIHHWFIVLATVFTAYYAFGELTVFETGEINQNPLYLSVGILFLALIISRFVGENKKIIGFIGIAFPLLYLMLGDTTYAFGGGGFTGADLLKTGVLGAIVPIAFVLVFSLLKRFGFVAGDNESTLKLSIETGFLFFFLFGVSIAGFFLAGPFGLFVAMVTFLASSIVAGNVVEEGRDTAVPFGLSMLLLLPLTVISEVGEADNLSVLQGKMFAGLFLGAMLTVFHAAILSWSENVSGWKSKLLLLKAMVLPILFVALGGMLYFMYESFGGTSTVIAMLIASALVIPILHLVFRNRSFAVATMLIGSAILIVPYLKHETEELSTEIEGLDTTTQKLVVVGEDGAEKELNMLDLSEAKGDWVVNPENSNLNFTLEASGSKTKGKFKSYEGTFSVPEDWQNAEMNITIPVSSISTFNAIRDESLLSDAAFFEAEKHPVITFNVKGVEFSKEEYLAKGEFTMKKVKKTIDVTFQFIGKGERDGKSFIVLKGSGSLNRTDFGMTPDPGIGDVVNFEFQTEFLAK</sequence>
<dbReference type="RefSeq" id="WP_343789205.1">
    <property type="nucleotide sequence ID" value="NZ_BAAAFH010000022.1"/>
</dbReference>
<feature type="transmembrane region" description="Helical" evidence="1">
    <location>
        <begin position="182"/>
        <end position="199"/>
    </location>
</feature>
<feature type="transmembrane region" description="Helical" evidence="1">
    <location>
        <begin position="86"/>
        <end position="108"/>
    </location>
</feature>
<feature type="transmembrane region" description="Helical" evidence="1">
    <location>
        <begin position="120"/>
        <end position="138"/>
    </location>
</feature>
<evidence type="ECO:0000256" key="1">
    <source>
        <dbReference type="SAM" id="Phobius"/>
    </source>
</evidence>
<feature type="transmembrane region" description="Helical" evidence="1">
    <location>
        <begin position="28"/>
        <end position="46"/>
    </location>
</feature>
<organism evidence="3 4">
    <name type="scientific">Wandonia haliotis</name>
    <dbReference type="NCBI Taxonomy" id="574963"/>
    <lineage>
        <taxon>Bacteria</taxon>
        <taxon>Pseudomonadati</taxon>
        <taxon>Bacteroidota</taxon>
        <taxon>Flavobacteriia</taxon>
        <taxon>Flavobacteriales</taxon>
        <taxon>Crocinitomicaceae</taxon>
        <taxon>Wandonia</taxon>
    </lineage>
</organism>
<accession>A0ABP3Y4D9</accession>
<feature type="transmembrane region" description="Helical" evidence="1">
    <location>
        <begin position="61"/>
        <end position="79"/>
    </location>
</feature>
<evidence type="ECO:0000313" key="4">
    <source>
        <dbReference type="Proteomes" id="UP001501126"/>
    </source>
</evidence>
<feature type="transmembrane region" description="Helical" evidence="1">
    <location>
        <begin position="159"/>
        <end position="176"/>
    </location>
</feature>
<dbReference type="PANTHER" id="PTHR34406:SF1">
    <property type="entry name" value="PROTEIN YCEI"/>
    <property type="match status" value="1"/>
</dbReference>
<feature type="transmembrane region" description="Helical" evidence="1">
    <location>
        <begin position="324"/>
        <end position="341"/>
    </location>
</feature>
<evidence type="ECO:0000259" key="2">
    <source>
        <dbReference type="SMART" id="SM00867"/>
    </source>
</evidence>
<dbReference type="InterPro" id="IPR036761">
    <property type="entry name" value="TTHA0802/YceI-like_sf"/>
</dbReference>
<dbReference type="InterPro" id="IPR007372">
    <property type="entry name" value="Lipid/polyisoprenoid-bd_YceI"/>
</dbReference>
<dbReference type="Proteomes" id="UP001501126">
    <property type="component" value="Unassembled WGS sequence"/>
</dbReference>
<feature type="transmembrane region" description="Helical" evidence="1">
    <location>
        <begin position="238"/>
        <end position="258"/>
    </location>
</feature>
<name>A0ABP3Y4D9_9FLAO</name>
<dbReference type="SUPFAM" id="SSF101874">
    <property type="entry name" value="YceI-like"/>
    <property type="match status" value="1"/>
</dbReference>
<keyword evidence="1" id="KW-0472">Membrane</keyword>
<dbReference type="Pfam" id="PF04264">
    <property type="entry name" value="YceI"/>
    <property type="match status" value="1"/>
</dbReference>
<feature type="transmembrane region" description="Helical" evidence="1">
    <location>
        <begin position="206"/>
        <end position="226"/>
    </location>
</feature>
<keyword evidence="1" id="KW-1133">Transmembrane helix</keyword>
<feature type="transmembrane region" description="Helical" evidence="1">
    <location>
        <begin position="6"/>
        <end position="23"/>
    </location>
</feature>
<keyword evidence="4" id="KW-1185">Reference proteome</keyword>